<evidence type="ECO:0000259" key="6">
    <source>
        <dbReference type="PROSITE" id="PS51686"/>
    </source>
</evidence>
<dbReference type="InterPro" id="IPR029063">
    <property type="entry name" value="SAM-dependent_MTases_sf"/>
</dbReference>
<dbReference type="PRINTS" id="PR02008">
    <property type="entry name" value="RCMTFAMILY"/>
</dbReference>
<reference evidence="7 9" key="2">
    <citation type="journal article" date="2011" name="Nucleic Acids Res.">
        <title>Insights into the evolution of Archaea and eukaryotic protein modifier systems revealed by the genome of a novel archaeal group.</title>
        <authorList>
            <person name="Nunoura T."/>
            <person name="Takaki Y."/>
            <person name="Kakuta J."/>
            <person name="Nishi S."/>
            <person name="Sugahara J."/>
            <person name="Kazama H."/>
            <person name="Chee G."/>
            <person name="Hattori M."/>
            <person name="Kanai A."/>
            <person name="Atomi H."/>
            <person name="Takai K."/>
            <person name="Takami H."/>
        </authorList>
    </citation>
    <scope>NUCLEOTIDE SEQUENCE [LARGE SCALE GENOMIC DNA]</scope>
</reference>
<dbReference type="Gene3D" id="3.30.70.1170">
    <property type="entry name" value="Sun protein, domain 3"/>
    <property type="match status" value="1"/>
</dbReference>
<keyword evidence="3" id="KW-0808">Transferase</keyword>
<evidence type="ECO:0000256" key="1">
    <source>
        <dbReference type="ARBA" id="ARBA00022490"/>
    </source>
</evidence>
<dbReference type="GO" id="GO:0003723">
    <property type="term" value="F:RNA binding"/>
    <property type="evidence" value="ECO:0007669"/>
    <property type="project" value="UniProtKB-KW"/>
</dbReference>
<dbReference type="Pfam" id="PF01189">
    <property type="entry name" value="Methyltr_RsmB-F"/>
    <property type="match status" value="1"/>
</dbReference>
<evidence type="ECO:0000256" key="5">
    <source>
        <dbReference type="ARBA" id="ARBA00022884"/>
    </source>
</evidence>
<feature type="domain" description="SAM-dependent MTase RsmB/NOP-type" evidence="6">
    <location>
        <begin position="34"/>
        <end position="319"/>
    </location>
</feature>
<dbReference type="KEGG" id="csu:CSUB_C1516"/>
<proteinExistence type="predicted"/>
<gene>
    <name evidence="8" type="ORF">CSUB_C1516</name>
    <name evidence="7" type="ORF">HGMM_F12C01C36</name>
</gene>
<protein>
    <submittedName>
        <fullName evidence="7">tRNA and rRNA cytosine-C5-methylases</fullName>
    </submittedName>
</protein>
<dbReference type="STRING" id="311458.CSUB_C1516"/>
<keyword evidence="5" id="KW-0694">RNA-binding</keyword>
<dbReference type="GO" id="GO:0001510">
    <property type="term" value="P:RNA methylation"/>
    <property type="evidence" value="ECO:0007669"/>
    <property type="project" value="InterPro"/>
</dbReference>
<dbReference type="SUPFAM" id="SSF53335">
    <property type="entry name" value="S-adenosyl-L-methionine-dependent methyltransferases"/>
    <property type="match status" value="1"/>
</dbReference>
<name>E6N8P3_CALS0</name>
<evidence type="ECO:0000313" key="8">
    <source>
        <dbReference type="EMBL" id="BAJ51367.1"/>
    </source>
</evidence>
<dbReference type="Pfam" id="PF17125">
    <property type="entry name" value="Methyltr_RsmF_N"/>
    <property type="match status" value="1"/>
</dbReference>
<keyword evidence="1" id="KW-0963">Cytoplasm</keyword>
<dbReference type="Proteomes" id="UP000008120">
    <property type="component" value="Chromosome"/>
</dbReference>
<organism evidence="7 9">
    <name type="scientific">Caldiarchaeum subterraneum</name>
    <dbReference type="NCBI Taxonomy" id="311458"/>
    <lineage>
        <taxon>Archaea</taxon>
        <taxon>Nitrososphaerota</taxon>
        <taxon>Candidatus Caldarchaeales</taxon>
        <taxon>Candidatus Caldarchaeaceae</taxon>
        <taxon>Candidatus Caldarchaeum</taxon>
    </lineage>
</organism>
<dbReference type="GO" id="GO:0008173">
    <property type="term" value="F:RNA methyltransferase activity"/>
    <property type="evidence" value="ECO:0007669"/>
    <property type="project" value="InterPro"/>
</dbReference>
<dbReference type="BioCyc" id="CCAL311458:G131R-1538-MONOMER"/>
<dbReference type="EMBL" id="AP011870">
    <property type="protein sequence ID" value="BAJ48662.1"/>
    <property type="molecule type" value="Genomic_DNA"/>
</dbReference>
<evidence type="ECO:0000256" key="4">
    <source>
        <dbReference type="ARBA" id="ARBA00022691"/>
    </source>
</evidence>
<keyword evidence="4" id="KW-0949">S-adenosyl-L-methionine</keyword>
<dbReference type="EMBL" id="BA000048">
    <property type="protein sequence ID" value="BAJ51367.1"/>
    <property type="molecule type" value="Genomic_DNA"/>
</dbReference>
<dbReference type="PANTHER" id="PTHR22807:SF30">
    <property type="entry name" value="28S RRNA (CYTOSINE(4447)-C(5))-METHYLTRANSFERASE-RELATED"/>
    <property type="match status" value="1"/>
</dbReference>
<dbReference type="GO" id="GO:0006396">
    <property type="term" value="P:RNA processing"/>
    <property type="evidence" value="ECO:0007669"/>
    <property type="project" value="InterPro"/>
</dbReference>
<dbReference type="Gene3D" id="3.40.50.150">
    <property type="entry name" value="Vaccinia Virus protein VP39"/>
    <property type="match status" value="1"/>
</dbReference>
<dbReference type="NCBIfam" id="TIGR00446">
    <property type="entry name" value="nop2p"/>
    <property type="match status" value="1"/>
</dbReference>
<dbReference type="InterPro" id="IPR011023">
    <property type="entry name" value="Nop2p"/>
</dbReference>
<dbReference type="PROSITE" id="PS51686">
    <property type="entry name" value="SAM_MT_RSMB_NOP"/>
    <property type="match status" value="1"/>
</dbReference>
<accession>E6N8P3</accession>
<dbReference type="InterPro" id="IPR001678">
    <property type="entry name" value="MeTrfase_RsmB-F_NOP2_dom"/>
</dbReference>
<evidence type="ECO:0000256" key="2">
    <source>
        <dbReference type="ARBA" id="ARBA00022603"/>
    </source>
</evidence>
<dbReference type="GO" id="GO:0008757">
    <property type="term" value="F:S-adenosylmethionine-dependent methyltransferase activity"/>
    <property type="evidence" value="ECO:0007669"/>
    <property type="project" value="InterPro"/>
</dbReference>
<sequence>MGVCNGSCVKMSVQLSQELRSFLEAIIPDKMDMLLEAYSRPLPDSFRVNTLKIDRENCLILLREEGLTVRRIPFTVDGFYAEPEGLLTDSLWHMLGYVYAQGPVSILVTELLDVEPGHWVLDLCAAPGSKTTHIAARLRGEGVVVANDVSRTRIKALSSNMQRCGVVNGVLTLADGRRFGYRYRGMFDRVMIDAPCTSLGIGSKDWSVLRNWTTGSSARLSRLQTSLLFSGYMALKPGGILIYSTCTFHPFENETVVNNLLEKFEEAEVLPIKLNGLECDWGFDEWGGRIFSPEVRKTVRIWPFQSGAEGFYIAKIRKPG</sequence>
<dbReference type="PANTHER" id="PTHR22807">
    <property type="entry name" value="NOP2 YEAST -RELATED NOL1/NOP2/FMU SUN DOMAIN-CONTAINING"/>
    <property type="match status" value="1"/>
</dbReference>
<dbReference type="InterPro" id="IPR049560">
    <property type="entry name" value="MeTrfase_RsmB-F_NOP2_cat"/>
</dbReference>
<evidence type="ECO:0000256" key="3">
    <source>
        <dbReference type="ARBA" id="ARBA00022679"/>
    </source>
</evidence>
<evidence type="ECO:0000313" key="9">
    <source>
        <dbReference type="Proteomes" id="UP000008120"/>
    </source>
</evidence>
<dbReference type="AlphaFoldDB" id="E6N8P3"/>
<keyword evidence="2 7" id="KW-0489">Methyltransferase</keyword>
<dbReference type="InterPro" id="IPR031341">
    <property type="entry name" value="Methyltr_RsmF_N"/>
</dbReference>
<dbReference type="InterPro" id="IPR023267">
    <property type="entry name" value="RCMT"/>
</dbReference>
<reference evidence="7 9" key="1">
    <citation type="journal article" date="2005" name="Environ. Microbiol.">
        <title>Genetic and functional properties of uncultivated thermophilic crenarchaeotes from a subsurface gold mine as revealed by analysis of genome fragments.</title>
        <authorList>
            <person name="Nunoura T."/>
            <person name="Hirayama H."/>
            <person name="Takami H."/>
            <person name="Oida H."/>
            <person name="Nishi S."/>
            <person name="Shimamura S."/>
            <person name="Suzuki Y."/>
            <person name="Inagaki F."/>
            <person name="Takai K."/>
            <person name="Nealson K.H."/>
            <person name="Horikoshi K."/>
        </authorList>
    </citation>
    <scope>NUCLEOTIDE SEQUENCE [LARGE SCALE GENOMIC DNA]</scope>
</reference>
<evidence type="ECO:0000313" key="7">
    <source>
        <dbReference type="EMBL" id="BAJ48662.1"/>
    </source>
</evidence>
<dbReference type="CDD" id="cd02440">
    <property type="entry name" value="AdoMet_MTases"/>
    <property type="match status" value="1"/>
</dbReference>